<reference evidence="1 2" key="1">
    <citation type="journal article" date="2018" name="Sci. Rep.">
        <title>Characterisation of pathogen-specific regions and novel effector candidates in Fusarium oxysporum f. sp. cepae.</title>
        <authorList>
            <person name="Armitage A.D."/>
            <person name="Taylor A."/>
            <person name="Sobczyk M.K."/>
            <person name="Baxter L."/>
            <person name="Greenfield B.P."/>
            <person name="Bates H.J."/>
            <person name="Wilson F."/>
            <person name="Jackson A.C."/>
            <person name="Ott S."/>
            <person name="Harrison R.J."/>
            <person name="Clarkson J.P."/>
        </authorList>
    </citation>
    <scope>NUCLEOTIDE SEQUENCE [LARGE SCALE GENOMIC DNA]</scope>
    <source>
        <strain evidence="1 2">Fo_A13</strain>
    </source>
</reference>
<name>A0A420M8W5_FUSOX</name>
<dbReference type="AlphaFoldDB" id="A0A420M8W5"/>
<sequence>MPAFSWADPSQSVDVMLEDLLFDWQK</sequence>
<gene>
    <name evidence="1" type="ORF">BFJ69_g17236</name>
</gene>
<dbReference type="EMBL" id="MRCX01000711">
    <property type="protein sequence ID" value="RKK60340.1"/>
    <property type="molecule type" value="Genomic_DNA"/>
</dbReference>
<comment type="caution">
    <text evidence="1">The sequence shown here is derived from an EMBL/GenBank/DDBJ whole genome shotgun (WGS) entry which is preliminary data.</text>
</comment>
<organism evidence="1 2">
    <name type="scientific">Fusarium oxysporum</name>
    <name type="common">Fusarium vascular wilt</name>
    <dbReference type="NCBI Taxonomy" id="5507"/>
    <lineage>
        <taxon>Eukaryota</taxon>
        <taxon>Fungi</taxon>
        <taxon>Dikarya</taxon>
        <taxon>Ascomycota</taxon>
        <taxon>Pezizomycotina</taxon>
        <taxon>Sordariomycetes</taxon>
        <taxon>Hypocreomycetidae</taxon>
        <taxon>Hypocreales</taxon>
        <taxon>Nectriaceae</taxon>
        <taxon>Fusarium</taxon>
        <taxon>Fusarium oxysporum species complex</taxon>
    </lineage>
</organism>
<evidence type="ECO:0000313" key="2">
    <source>
        <dbReference type="Proteomes" id="UP000285084"/>
    </source>
</evidence>
<protein>
    <submittedName>
        <fullName evidence="1">Uncharacterized protein</fullName>
    </submittedName>
</protein>
<evidence type="ECO:0000313" key="1">
    <source>
        <dbReference type="EMBL" id="RKK60340.1"/>
    </source>
</evidence>
<proteinExistence type="predicted"/>
<feature type="non-terminal residue" evidence="1">
    <location>
        <position position="26"/>
    </location>
</feature>
<accession>A0A420M8W5</accession>
<dbReference type="Proteomes" id="UP000285084">
    <property type="component" value="Unassembled WGS sequence"/>
</dbReference>